<protein>
    <submittedName>
        <fullName evidence="3">Uncharacterized protein</fullName>
    </submittedName>
</protein>
<dbReference type="AlphaFoldDB" id="A0A432WCP5"/>
<comment type="caution">
    <text evidence="3">The sequence shown here is derived from an EMBL/GenBank/DDBJ whole genome shotgun (WGS) entry which is preliminary data.</text>
</comment>
<dbReference type="EMBL" id="PIPM01000011">
    <property type="protein sequence ID" value="RUO29502.1"/>
    <property type="molecule type" value="Genomic_DNA"/>
</dbReference>
<dbReference type="RefSeq" id="WP_126777411.1">
    <property type="nucleotide sequence ID" value="NZ_PIPM01000011.1"/>
</dbReference>
<organism evidence="3 4">
    <name type="scientific">Aliidiomarina sanyensis</name>
    <dbReference type="NCBI Taxonomy" id="1249555"/>
    <lineage>
        <taxon>Bacteria</taxon>
        <taxon>Pseudomonadati</taxon>
        <taxon>Pseudomonadota</taxon>
        <taxon>Gammaproteobacteria</taxon>
        <taxon>Alteromonadales</taxon>
        <taxon>Idiomarinaceae</taxon>
        <taxon>Aliidiomarina</taxon>
    </lineage>
</organism>
<name>A0A432WCP5_9GAMM</name>
<keyword evidence="4" id="KW-1185">Reference proteome</keyword>
<keyword evidence="2" id="KW-0732">Signal</keyword>
<feature type="compositionally biased region" description="Low complexity" evidence="1">
    <location>
        <begin position="109"/>
        <end position="146"/>
    </location>
</feature>
<feature type="region of interest" description="Disordered" evidence="1">
    <location>
        <begin position="104"/>
        <end position="171"/>
    </location>
</feature>
<feature type="compositionally biased region" description="Basic and acidic residues" evidence="1">
    <location>
        <begin position="149"/>
        <end position="168"/>
    </location>
</feature>
<gene>
    <name evidence="3" type="ORF">CWE11_09650</name>
</gene>
<feature type="chain" id="PRO_5019513803" evidence="2">
    <location>
        <begin position="36"/>
        <end position="202"/>
    </location>
</feature>
<evidence type="ECO:0000313" key="4">
    <source>
        <dbReference type="Proteomes" id="UP000288405"/>
    </source>
</evidence>
<reference evidence="3 4" key="1">
    <citation type="journal article" date="2011" name="Front. Microbiol.">
        <title>Genomic signatures of strain selection and enhancement in Bacillus atrophaeus var. globigii, a historical biowarfare simulant.</title>
        <authorList>
            <person name="Gibbons H.S."/>
            <person name="Broomall S.M."/>
            <person name="McNew L.A."/>
            <person name="Daligault H."/>
            <person name="Chapman C."/>
            <person name="Bruce D."/>
            <person name="Karavis M."/>
            <person name="Krepps M."/>
            <person name="McGregor P.A."/>
            <person name="Hong C."/>
            <person name="Park K.H."/>
            <person name="Akmal A."/>
            <person name="Feldman A."/>
            <person name="Lin J.S."/>
            <person name="Chang W.E."/>
            <person name="Higgs B.W."/>
            <person name="Demirev P."/>
            <person name="Lindquist J."/>
            <person name="Liem A."/>
            <person name="Fochler E."/>
            <person name="Read T.D."/>
            <person name="Tapia R."/>
            <person name="Johnson S."/>
            <person name="Bishop-Lilly K.A."/>
            <person name="Detter C."/>
            <person name="Han C."/>
            <person name="Sozhamannan S."/>
            <person name="Rosenzweig C.N."/>
            <person name="Skowronski E.W."/>
        </authorList>
    </citation>
    <scope>NUCLEOTIDE SEQUENCE [LARGE SCALE GENOMIC DNA]</scope>
    <source>
        <strain evidence="3 4">GYP-17</strain>
    </source>
</reference>
<proteinExistence type="predicted"/>
<accession>A0A432WCP5</accession>
<dbReference type="Proteomes" id="UP000288405">
    <property type="component" value="Unassembled WGS sequence"/>
</dbReference>
<sequence length="202" mass="21761">MRNVTQQKKQTKRVHHTLAASFLGLALSGTLVVQAQSANAATESKPLPFFFSDCSHLLFDSHEGEELTRSERIAILNADIQANVGNYEACMEAALSSSQQRMRAAANVSQSNQSGSDQSSAAQSEQASTESQETALAQQAESQQETTEQDQRETSESSRAHQGSDRRQGTTAVCDAILTGLDSATTESEKAHFEALAKEYGC</sequence>
<evidence type="ECO:0000313" key="3">
    <source>
        <dbReference type="EMBL" id="RUO29502.1"/>
    </source>
</evidence>
<dbReference type="OrthoDB" id="6336739at2"/>
<evidence type="ECO:0000256" key="2">
    <source>
        <dbReference type="SAM" id="SignalP"/>
    </source>
</evidence>
<feature type="signal peptide" evidence="2">
    <location>
        <begin position="1"/>
        <end position="35"/>
    </location>
</feature>
<evidence type="ECO:0000256" key="1">
    <source>
        <dbReference type="SAM" id="MobiDB-lite"/>
    </source>
</evidence>